<evidence type="ECO:0000259" key="7">
    <source>
        <dbReference type="SMART" id="SM00245"/>
    </source>
</evidence>
<dbReference type="InterPro" id="IPR029045">
    <property type="entry name" value="ClpP/crotonase-like_dom_sf"/>
</dbReference>
<keyword evidence="3 5" id="KW-0378">Hydrolase</keyword>
<sequence>MKRVVIGVVGIVLLVGLFSFTWLSGDHSFEISKNINIFATLYRELNTHYVDELSSEELIGDGIDAMLKSLDPYAAYISEADIEDYRTATTGEYGGIGAIVGKRRNANTVIMPYVGYPAHSAGLKIGDEILKIDNQNLEGKSSIEISELLKGQPGSDIELTIKRYGIEKPFDVSLTRSKITIDNVMYYGMYDETTGFIKLSDFTTDAGSEVKNALDSLKSAGATKIILDLRDNPGGLLDEAVKVANVFVEQGKEVVSTKGKMASWNKTYSTPYPTADNDIPLAVLTSRSTASAAEIVSGVVQDYDRGILVGTRTFGKGLVQATRPLPYNSQLKITTAKYYIPSGRCIQAIDYSHRNEDGSVGEIPDSLKVAFKTSKGRTVYDGGGIEPDLSVEPRKFSNLLYNMVSQNLIFDYATEYAFVHPEISAPRAFNLSDEEYSDFVTWVDGKEFNLSSQMDDAIVALEKMAKKEKYYDGMKPAIEKLKIKVGTLKENYLETFKDDIKFMLEEEIISRYYFHTGMMEASLDHDPTVIQAAQLLADSKAYSKILNQ</sequence>
<name>A0ABY6D0X7_9BACT</name>
<dbReference type="SUPFAM" id="SSF52096">
    <property type="entry name" value="ClpP/crotonase"/>
    <property type="match status" value="1"/>
</dbReference>
<dbReference type="InterPro" id="IPR005151">
    <property type="entry name" value="Tail-specific_protease"/>
</dbReference>
<dbReference type="Gene3D" id="3.90.226.10">
    <property type="entry name" value="2-enoyl-CoA Hydratase, Chain A, domain 1"/>
    <property type="match status" value="1"/>
</dbReference>
<keyword evidence="2 5" id="KW-0645">Protease</keyword>
<dbReference type="Pfam" id="PF17820">
    <property type="entry name" value="PDZ_6"/>
    <property type="match status" value="1"/>
</dbReference>
<comment type="similarity">
    <text evidence="1 5">Belongs to the peptidase S41A family.</text>
</comment>
<evidence type="ECO:0000256" key="2">
    <source>
        <dbReference type="ARBA" id="ARBA00022670"/>
    </source>
</evidence>
<dbReference type="RefSeq" id="WP_263051494.1">
    <property type="nucleotide sequence ID" value="NZ_CP106735.1"/>
</dbReference>
<dbReference type="NCBIfam" id="TIGR00225">
    <property type="entry name" value="prc"/>
    <property type="match status" value="1"/>
</dbReference>
<accession>A0ABY6D0X7</accession>
<dbReference type="SMART" id="SM00228">
    <property type="entry name" value="PDZ"/>
    <property type="match status" value="1"/>
</dbReference>
<evidence type="ECO:0000256" key="5">
    <source>
        <dbReference type="RuleBase" id="RU004404"/>
    </source>
</evidence>
<feature type="domain" description="PDZ" evidence="6">
    <location>
        <begin position="94"/>
        <end position="165"/>
    </location>
</feature>
<dbReference type="EMBL" id="CP106735">
    <property type="protein sequence ID" value="UXX79763.1"/>
    <property type="molecule type" value="Genomic_DNA"/>
</dbReference>
<dbReference type="CDD" id="cd07560">
    <property type="entry name" value="Peptidase_S41_CPP"/>
    <property type="match status" value="1"/>
</dbReference>
<evidence type="ECO:0000256" key="1">
    <source>
        <dbReference type="ARBA" id="ARBA00009179"/>
    </source>
</evidence>
<evidence type="ECO:0000256" key="3">
    <source>
        <dbReference type="ARBA" id="ARBA00022801"/>
    </source>
</evidence>
<dbReference type="InterPro" id="IPR041489">
    <property type="entry name" value="PDZ_6"/>
</dbReference>
<evidence type="ECO:0000313" key="9">
    <source>
        <dbReference type="Proteomes" id="UP001062165"/>
    </source>
</evidence>
<dbReference type="InterPro" id="IPR004447">
    <property type="entry name" value="Peptidase_S41A"/>
</dbReference>
<dbReference type="CDD" id="cd06782">
    <property type="entry name" value="cpPDZ_CPP-like"/>
    <property type="match status" value="1"/>
</dbReference>
<dbReference type="Gene3D" id="2.30.42.10">
    <property type="match status" value="1"/>
</dbReference>
<reference evidence="8" key="1">
    <citation type="submission" date="2022-10" db="EMBL/GenBank/DDBJ databases">
        <title>Comparative genomics and taxonomic characterization of three novel marine species of genus Reichenbachiella exhibiting antioxidant and polysaccharide degradation activities.</title>
        <authorList>
            <person name="Muhammad N."/>
            <person name="Lee Y.-J."/>
            <person name="Ko J."/>
            <person name="Kim S.-G."/>
        </authorList>
    </citation>
    <scope>NUCLEOTIDE SEQUENCE</scope>
    <source>
        <strain evidence="8">Wsw4-B4</strain>
    </source>
</reference>
<dbReference type="PANTHER" id="PTHR32060">
    <property type="entry name" value="TAIL-SPECIFIC PROTEASE"/>
    <property type="match status" value="1"/>
</dbReference>
<dbReference type="Proteomes" id="UP001062165">
    <property type="component" value="Chromosome"/>
</dbReference>
<evidence type="ECO:0000259" key="6">
    <source>
        <dbReference type="SMART" id="SM00228"/>
    </source>
</evidence>
<keyword evidence="4 5" id="KW-0720">Serine protease</keyword>
<dbReference type="PANTHER" id="PTHR32060:SF30">
    <property type="entry name" value="CARBOXY-TERMINAL PROCESSING PROTEASE CTPA"/>
    <property type="match status" value="1"/>
</dbReference>
<protein>
    <submittedName>
        <fullName evidence="8">S41 family peptidase</fullName>
    </submittedName>
</protein>
<dbReference type="InterPro" id="IPR036034">
    <property type="entry name" value="PDZ_sf"/>
</dbReference>
<evidence type="ECO:0000313" key="8">
    <source>
        <dbReference type="EMBL" id="UXX79763.1"/>
    </source>
</evidence>
<dbReference type="Pfam" id="PF03572">
    <property type="entry name" value="Peptidase_S41"/>
    <property type="match status" value="1"/>
</dbReference>
<dbReference type="SUPFAM" id="SSF50156">
    <property type="entry name" value="PDZ domain-like"/>
    <property type="match status" value="1"/>
</dbReference>
<evidence type="ECO:0000256" key="4">
    <source>
        <dbReference type="ARBA" id="ARBA00022825"/>
    </source>
</evidence>
<dbReference type="Gene3D" id="3.30.750.44">
    <property type="match status" value="1"/>
</dbReference>
<proteinExistence type="inferred from homology"/>
<dbReference type="InterPro" id="IPR001478">
    <property type="entry name" value="PDZ"/>
</dbReference>
<gene>
    <name evidence="8" type="ORF">N7E81_01390</name>
</gene>
<feature type="domain" description="Tail specific protease" evidence="7">
    <location>
        <begin position="167"/>
        <end position="354"/>
    </location>
</feature>
<organism evidence="8 9">
    <name type="scientific">Reichenbachiella carrageenanivorans</name>
    <dbReference type="NCBI Taxonomy" id="2979869"/>
    <lineage>
        <taxon>Bacteria</taxon>
        <taxon>Pseudomonadati</taxon>
        <taxon>Bacteroidota</taxon>
        <taxon>Cytophagia</taxon>
        <taxon>Cytophagales</taxon>
        <taxon>Reichenbachiellaceae</taxon>
        <taxon>Reichenbachiella</taxon>
    </lineage>
</organism>
<dbReference type="SMART" id="SM00245">
    <property type="entry name" value="TSPc"/>
    <property type="match status" value="1"/>
</dbReference>
<keyword evidence="9" id="KW-1185">Reference proteome</keyword>